<protein>
    <submittedName>
        <fullName evidence="1">DUF6634 family protein</fullName>
    </submittedName>
</protein>
<keyword evidence="2" id="KW-1185">Reference proteome</keyword>
<dbReference type="Proteomes" id="UP001589775">
    <property type="component" value="Unassembled WGS sequence"/>
</dbReference>
<evidence type="ECO:0000313" key="1">
    <source>
        <dbReference type="EMBL" id="MFC0243249.1"/>
    </source>
</evidence>
<dbReference type="RefSeq" id="WP_378391967.1">
    <property type="nucleotide sequence ID" value="NZ_JBHLWM010000008.1"/>
</dbReference>
<gene>
    <name evidence="1" type="ORF">ACFFJ6_22380</name>
</gene>
<sequence length="111" mass="12585">MSYLVTGRIPVPELQPDIERLRRLVEDLERIRLGDHPSSDRIANAPILNSWEMAHRPDLCLTGVVTGHPILHNDKEIHTSALWVISPVLGYARTFSRLYRLGSPFADPSLH</sequence>
<reference evidence="1 2" key="1">
    <citation type="submission" date="2024-09" db="EMBL/GenBank/DDBJ databases">
        <authorList>
            <person name="Sun Q."/>
            <person name="Mori K."/>
        </authorList>
    </citation>
    <scope>NUCLEOTIDE SEQUENCE [LARGE SCALE GENOMIC DNA]</scope>
    <source>
        <strain evidence="1 2">KCTC 23279</strain>
    </source>
</reference>
<name>A0ABV6EYD0_9BRAD</name>
<dbReference type="EMBL" id="JBHLWM010000008">
    <property type="protein sequence ID" value="MFC0243249.1"/>
    <property type="molecule type" value="Genomic_DNA"/>
</dbReference>
<organism evidence="1 2">
    <name type="scientific">Rhodopseudomonas telluris</name>
    <dbReference type="NCBI Taxonomy" id="644215"/>
    <lineage>
        <taxon>Bacteria</taxon>
        <taxon>Pseudomonadati</taxon>
        <taxon>Pseudomonadota</taxon>
        <taxon>Alphaproteobacteria</taxon>
        <taxon>Hyphomicrobiales</taxon>
        <taxon>Nitrobacteraceae</taxon>
        <taxon>Rhodopseudomonas</taxon>
    </lineage>
</organism>
<dbReference type="InterPro" id="IPR046574">
    <property type="entry name" value="DUF6634"/>
</dbReference>
<evidence type="ECO:0000313" key="2">
    <source>
        <dbReference type="Proteomes" id="UP001589775"/>
    </source>
</evidence>
<accession>A0ABV6EYD0</accession>
<comment type="caution">
    <text evidence="1">The sequence shown here is derived from an EMBL/GenBank/DDBJ whole genome shotgun (WGS) entry which is preliminary data.</text>
</comment>
<dbReference type="Pfam" id="PF20339">
    <property type="entry name" value="DUF6634"/>
    <property type="match status" value="1"/>
</dbReference>
<proteinExistence type="predicted"/>